<feature type="region of interest" description="Disordered" evidence="1">
    <location>
        <begin position="30"/>
        <end position="128"/>
    </location>
</feature>
<protein>
    <submittedName>
        <fullName evidence="2">Uncharacterized protein</fullName>
    </submittedName>
</protein>
<dbReference type="EMBL" id="JANPWB010000011">
    <property type="protein sequence ID" value="KAJ1122819.1"/>
    <property type="molecule type" value="Genomic_DNA"/>
</dbReference>
<comment type="caution">
    <text evidence="2">The sequence shown here is derived from an EMBL/GenBank/DDBJ whole genome shotgun (WGS) entry which is preliminary data.</text>
</comment>
<gene>
    <name evidence="2" type="ORF">NDU88_001292</name>
</gene>
<name>A0AAV7P519_PLEWA</name>
<accession>A0AAV7P519</accession>
<proteinExistence type="predicted"/>
<reference evidence="2" key="1">
    <citation type="journal article" date="2022" name="bioRxiv">
        <title>Sequencing and chromosome-scale assembly of the giantPleurodeles waltlgenome.</title>
        <authorList>
            <person name="Brown T."/>
            <person name="Elewa A."/>
            <person name="Iarovenko S."/>
            <person name="Subramanian E."/>
            <person name="Araus A.J."/>
            <person name="Petzold A."/>
            <person name="Susuki M."/>
            <person name="Suzuki K.-i.T."/>
            <person name="Hayashi T."/>
            <person name="Toyoda A."/>
            <person name="Oliveira C."/>
            <person name="Osipova E."/>
            <person name="Leigh N.D."/>
            <person name="Simon A."/>
            <person name="Yun M.H."/>
        </authorList>
    </citation>
    <scope>NUCLEOTIDE SEQUENCE</scope>
    <source>
        <strain evidence="2">20211129_DDA</strain>
        <tissue evidence="2">Liver</tissue>
    </source>
</reference>
<evidence type="ECO:0000313" key="3">
    <source>
        <dbReference type="Proteomes" id="UP001066276"/>
    </source>
</evidence>
<dbReference type="AlphaFoldDB" id="A0AAV7P519"/>
<evidence type="ECO:0000256" key="1">
    <source>
        <dbReference type="SAM" id="MobiDB-lite"/>
    </source>
</evidence>
<keyword evidence="3" id="KW-1185">Reference proteome</keyword>
<dbReference type="Proteomes" id="UP001066276">
    <property type="component" value="Chromosome 7"/>
</dbReference>
<sequence length="128" mass="14609">METRSEPQKYFCLKHADSRVLEPCSRLSVDPAHDAPEWRLPHGVRGENDGLPCSLGNGDAGTSLGNPDIRVPDRTKREDGLHLKKVEDAEKAEKTERKETEENTENEERKEDEDGRRYSRPAGNRKER</sequence>
<feature type="compositionally biased region" description="Basic and acidic residues" evidence="1">
    <location>
        <begin position="31"/>
        <end position="48"/>
    </location>
</feature>
<feature type="compositionally biased region" description="Basic and acidic residues" evidence="1">
    <location>
        <begin position="70"/>
        <end position="117"/>
    </location>
</feature>
<evidence type="ECO:0000313" key="2">
    <source>
        <dbReference type="EMBL" id="KAJ1122819.1"/>
    </source>
</evidence>
<organism evidence="2 3">
    <name type="scientific">Pleurodeles waltl</name>
    <name type="common">Iberian ribbed newt</name>
    <dbReference type="NCBI Taxonomy" id="8319"/>
    <lineage>
        <taxon>Eukaryota</taxon>
        <taxon>Metazoa</taxon>
        <taxon>Chordata</taxon>
        <taxon>Craniata</taxon>
        <taxon>Vertebrata</taxon>
        <taxon>Euteleostomi</taxon>
        <taxon>Amphibia</taxon>
        <taxon>Batrachia</taxon>
        <taxon>Caudata</taxon>
        <taxon>Salamandroidea</taxon>
        <taxon>Salamandridae</taxon>
        <taxon>Pleurodelinae</taxon>
        <taxon>Pleurodeles</taxon>
    </lineage>
</organism>